<organism evidence="1 2">
    <name type="scientific">Vespula maculifrons</name>
    <name type="common">Eastern yellow jacket</name>
    <name type="synonym">Wasp</name>
    <dbReference type="NCBI Taxonomy" id="7453"/>
    <lineage>
        <taxon>Eukaryota</taxon>
        <taxon>Metazoa</taxon>
        <taxon>Ecdysozoa</taxon>
        <taxon>Arthropoda</taxon>
        <taxon>Hexapoda</taxon>
        <taxon>Insecta</taxon>
        <taxon>Pterygota</taxon>
        <taxon>Neoptera</taxon>
        <taxon>Endopterygota</taxon>
        <taxon>Hymenoptera</taxon>
        <taxon>Apocrita</taxon>
        <taxon>Aculeata</taxon>
        <taxon>Vespoidea</taxon>
        <taxon>Vespidae</taxon>
        <taxon>Vespinae</taxon>
        <taxon>Vespula</taxon>
    </lineage>
</organism>
<sequence length="75" mass="8854">MHLTFQDMILSLKVFQFVLQLYTHCKSLPKIIPKSLTSLKYYHMILYLRYCMLLLCNMFLGQKILKSENSGYGSI</sequence>
<evidence type="ECO:0000313" key="1">
    <source>
        <dbReference type="EMBL" id="KAL2723189.1"/>
    </source>
</evidence>
<name>A0ABD2ARE9_VESMC</name>
<evidence type="ECO:0000313" key="2">
    <source>
        <dbReference type="Proteomes" id="UP001607303"/>
    </source>
</evidence>
<accession>A0ABD2ARE9</accession>
<dbReference type="AlphaFoldDB" id="A0ABD2ARE9"/>
<proteinExistence type="predicted"/>
<reference evidence="1 2" key="1">
    <citation type="journal article" date="2024" name="Ann. Entomol. Soc. Am.">
        <title>Genomic analyses of the southern and eastern yellowjacket wasps (Hymenoptera: Vespidae) reveal evolutionary signatures of social life.</title>
        <authorList>
            <person name="Catto M.A."/>
            <person name="Caine P.B."/>
            <person name="Orr S.E."/>
            <person name="Hunt B.G."/>
            <person name="Goodisman M.A.D."/>
        </authorList>
    </citation>
    <scope>NUCLEOTIDE SEQUENCE [LARGE SCALE GENOMIC DNA]</scope>
    <source>
        <strain evidence="1">232</strain>
        <tissue evidence="1">Head and thorax</tissue>
    </source>
</reference>
<dbReference type="Proteomes" id="UP001607303">
    <property type="component" value="Unassembled WGS sequence"/>
</dbReference>
<gene>
    <name evidence="1" type="ORF">V1477_019780</name>
</gene>
<protein>
    <submittedName>
        <fullName evidence="1">Uncharacterized protein</fullName>
    </submittedName>
</protein>
<keyword evidence="2" id="KW-1185">Reference proteome</keyword>
<comment type="caution">
    <text evidence="1">The sequence shown here is derived from an EMBL/GenBank/DDBJ whole genome shotgun (WGS) entry which is preliminary data.</text>
</comment>
<dbReference type="EMBL" id="JAYRBN010000115">
    <property type="protein sequence ID" value="KAL2723189.1"/>
    <property type="molecule type" value="Genomic_DNA"/>
</dbReference>